<protein>
    <submittedName>
        <fullName evidence="3">Uncharacterized membrane protein</fullName>
    </submittedName>
</protein>
<sequence>MGAIVWEWLSLAVRFVHVITGIAWIGSSFYFIALDLGLRRRDGLPDGVTGEAWQVHGGGFYHMQKYAVAPHFMPDELTWFKWESYFTFLSGFVLLCIVYYFGAELFLIDPSVADIPEWGAVLIGLAGLGSGWLAYDRLCRSPLGRHDTLLFVVLFVFLVAAFFLFCHVFSGRGAFIHCGALIATIMTANVFFVIIPNQKIVVADLKAGREPAAHLGKAAKQRSLHNNYLTLPVLFFMLSNHYPLAFATEWNWLIGVLVLPAGALIRHFFNTMHRTGRKIWWPWAVVAVLVAAIVALSRFPGYGPQEAAAVRIDKDPELALIASMHFDEAQAIVMGHCSMCHAAEPLFEGVHTAPKGVLLDTPEEVARNWHRIEMQAVRSKAMPPPGVAVISPEERQTLAAWIGSRTTW</sequence>
<evidence type="ECO:0000256" key="1">
    <source>
        <dbReference type="SAM" id="Phobius"/>
    </source>
</evidence>
<keyword evidence="4" id="KW-1185">Reference proteome</keyword>
<feature type="transmembrane region" description="Helical" evidence="1">
    <location>
        <begin position="115"/>
        <end position="135"/>
    </location>
</feature>
<dbReference type="Proteomes" id="UP000199347">
    <property type="component" value="Unassembled WGS sequence"/>
</dbReference>
<reference evidence="3 4" key="1">
    <citation type="submission" date="2016-10" db="EMBL/GenBank/DDBJ databases">
        <authorList>
            <person name="de Groot N.N."/>
        </authorList>
    </citation>
    <scope>NUCLEOTIDE SEQUENCE [LARGE SCALE GENOMIC DNA]</scope>
    <source>
        <strain evidence="3 4">DSM 2698</strain>
    </source>
</reference>
<evidence type="ECO:0000313" key="3">
    <source>
        <dbReference type="EMBL" id="SCZ20783.1"/>
    </source>
</evidence>
<dbReference type="GO" id="GO:0020037">
    <property type="term" value="F:heme binding"/>
    <property type="evidence" value="ECO:0007669"/>
    <property type="project" value="InterPro"/>
</dbReference>
<keyword evidence="1" id="KW-0472">Membrane</keyword>
<dbReference type="InterPro" id="IPR036909">
    <property type="entry name" value="Cyt_c-like_dom_sf"/>
</dbReference>
<organism evidence="3 4">
    <name type="scientific">Afifella marina DSM 2698</name>
    <dbReference type="NCBI Taxonomy" id="1120955"/>
    <lineage>
        <taxon>Bacteria</taxon>
        <taxon>Pseudomonadati</taxon>
        <taxon>Pseudomonadota</taxon>
        <taxon>Alphaproteobacteria</taxon>
        <taxon>Hyphomicrobiales</taxon>
        <taxon>Afifellaceae</taxon>
        <taxon>Afifella</taxon>
    </lineage>
</organism>
<accession>A0A1G5M6I0</accession>
<dbReference type="EMBL" id="FMVW01000001">
    <property type="protein sequence ID" value="SCZ20783.1"/>
    <property type="molecule type" value="Genomic_DNA"/>
</dbReference>
<feature type="transmembrane region" description="Helical" evidence="1">
    <location>
        <begin position="85"/>
        <end position="103"/>
    </location>
</feature>
<dbReference type="SUPFAM" id="SSF46626">
    <property type="entry name" value="Cytochrome c"/>
    <property type="match status" value="1"/>
</dbReference>
<feature type="transmembrane region" description="Helical" evidence="1">
    <location>
        <begin position="281"/>
        <end position="299"/>
    </location>
</feature>
<dbReference type="AlphaFoldDB" id="A0A1G5M6I0"/>
<dbReference type="Pfam" id="PF06181">
    <property type="entry name" value="Urate_ox_N"/>
    <property type="match status" value="1"/>
</dbReference>
<feature type="transmembrane region" description="Helical" evidence="1">
    <location>
        <begin position="12"/>
        <end position="33"/>
    </location>
</feature>
<dbReference type="InterPro" id="IPR010389">
    <property type="entry name" value="Urate_ox_N"/>
</dbReference>
<gene>
    <name evidence="3" type="ORF">SAMN03080610_00181</name>
</gene>
<proteinExistence type="predicted"/>
<evidence type="ECO:0000313" key="4">
    <source>
        <dbReference type="Proteomes" id="UP000199347"/>
    </source>
</evidence>
<feature type="transmembrane region" description="Helical" evidence="1">
    <location>
        <begin position="174"/>
        <end position="195"/>
    </location>
</feature>
<feature type="transmembrane region" description="Helical" evidence="1">
    <location>
        <begin position="250"/>
        <end position="269"/>
    </location>
</feature>
<dbReference type="RefSeq" id="WP_092809013.1">
    <property type="nucleotide sequence ID" value="NZ_FMVW01000001.1"/>
</dbReference>
<dbReference type="GO" id="GO:0009055">
    <property type="term" value="F:electron transfer activity"/>
    <property type="evidence" value="ECO:0007669"/>
    <property type="project" value="InterPro"/>
</dbReference>
<keyword evidence="1" id="KW-0812">Transmembrane</keyword>
<feature type="transmembrane region" description="Helical" evidence="1">
    <location>
        <begin position="147"/>
        <end position="168"/>
    </location>
</feature>
<keyword evidence="1" id="KW-1133">Transmembrane helix</keyword>
<feature type="domain" description="Urate oxidase N-terminal" evidence="2">
    <location>
        <begin position="4"/>
        <end position="296"/>
    </location>
</feature>
<name>A0A1G5M6I0_AFIMA</name>
<dbReference type="OrthoDB" id="9787495at2"/>
<evidence type="ECO:0000259" key="2">
    <source>
        <dbReference type="Pfam" id="PF06181"/>
    </source>
</evidence>
<dbReference type="STRING" id="1120955.SAMN03080610_00181"/>